<proteinExistence type="predicted"/>
<evidence type="ECO:0000313" key="1">
    <source>
        <dbReference type="EMBL" id="MBW4467730.1"/>
    </source>
</evidence>
<sequence length="290" mass="33841">MCDDQRFQDLLDQVNQRSELRLQRERCLSKLLMQIQQSPRLLRNRHPDYYDALDRTLLWVAKKIEGFEPDKPPPTQSEDFMKWVNRYLSWRITELYRSDGRNDIAKSNIPDPTPSLSSLDKLIKDLQAKQLKRTGQEIRTYIEQDPEGILGSCHLRQNSAYNCQVLAVRIHLQEPPATVRAVAAEFGVREQALYTHWRTKCQPLLRLIALRFDEPLKQEIVSPELKESLSQVQLEGHPECNCWNLSEQLLLTNPAVGVQEIAQAMHLPRVADVWQHWEGKCLPILKQFRS</sequence>
<dbReference type="AlphaFoldDB" id="A0A951U6J9"/>
<reference evidence="1" key="2">
    <citation type="journal article" date="2022" name="Microbiol. Resour. Announc.">
        <title>Metagenome Sequencing to Explore Phylogenomics of Terrestrial Cyanobacteria.</title>
        <authorList>
            <person name="Ward R.D."/>
            <person name="Stajich J.E."/>
            <person name="Johansen J.R."/>
            <person name="Huntemann M."/>
            <person name="Clum A."/>
            <person name="Foster B."/>
            <person name="Foster B."/>
            <person name="Roux S."/>
            <person name="Palaniappan K."/>
            <person name="Varghese N."/>
            <person name="Mukherjee S."/>
            <person name="Reddy T.B.K."/>
            <person name="Daum C."/>
            <person name="Copeland A."/>
            <person name="Chen I.A."/>
            <person name="Ivanova N.N."/>
            <person name="Kyrpides N.C."/>
            <person name="Shapiro N."/>
            <person name="Eloe-Fadrosh E.A."/>
            <person name="Pietrasiak N."/>
        </authorList>
    </citation>
    <scope>NUCLEOTIDE SEQUENCE</scope>
    <source>
        <strain evidence="1">GSE-TBD4-15B</strain>
    </source>
</reference>
<dbReference type="EMBL" id="JAHHHV010000080">
    <property type="protein sequence ID" value="MBW4467730.1"/>
    <property type="molecule type" value="Genomic_DNA"/>
</dbReference>
<gene>
    <name evidence="1" type="ORF">KME07_20070</name>
</gene>
<protein>
    <recommendedName>
        <fullName evidence="3">Sigma-70 family RNA polymerase sigma factor</fullName>
    </recommendedName>
</protein>
<accession>A0A951U6J9</accession>
<name>A0A951U6J9_9CYAN</name>
<comment type="caution">
    <text evidence="1">The sequence shown here is derived from an EMBL/GenBank/DDBJ whole genome shotgun (WGS) entry which is preliminary data.</text>
</comment>
<organism evidence="1 2">
    <name type="scientific">Pegethrix bostrychoides GSE-TBD4-15B</name>
    <dbReference type="NCBI Taxonomy" id="2839662"/>
    <lineage>
        <taxon>Bacteria</taxon>
        <taxon>Bacillati</taxon>
        <taxon>Cyanobacteriota</taxon>
        <taxon>Cyanophyceae</taxon>
        <taxon>Oculatellales</taxon>
        <taxon>Oculatellaceae</taxon>
        <taxon>Pegethrix</taxon>
    </lineage>
</organism>
<reference evidence="1" key="1">
    <citation type="submission" date="2021-05" db="EMBL/GenBank/DDBJ databases">
        <authorList>
            <person name="Pietrasiak N."/>
            <person name="Ward R."/>
            <person name="Stajich J.E."/>
            <person name="Kurbessoian T."/>
        </authorList>
    </citation>
    <scope>NUCLEOTIDE SEQUENCE</scope>
    <source>
        <strain evidence="1">GSE-TBD4-15B</strain>
    </source>
</reference>
<dbReference type="Proteomes" id="UP000707356">
    <property type="component" value="Unassembled WGS sequence"/>
</dbReference>
<evidence type="ECO:0000313" key="2">
    <source>
        <dbReference type="Proteomes" id="UP000707356"/>
    </source>
</evidence>
<evidence type="ECO:0008006" key="3">
    <source>
        <dbReference type="Google" id="ProtNLM"/>
    </source>
</evidence>